<gene>
    <name evidence="1" type="ORF">ACFOMP_12460</name>
</gene>
<evidence type="ECO:0000313" key="1">
    <source>
        <dbReference type="EMBL" id="MFC3570267.1"/>
    </source>
</evidence>
<dbReference type="EMBL" id="JBHRXE010000036">
    <property type="protein sequence ID" value="MFC3570267.1"/>
    <property type="molecule type" value="Genomic_DNA"/>
</dbReference>
<dbReference type="RefSeq" id="WP_019352124.1">
    <property type="nucleotide sequence ID" value="NZ_JBHRXE010000036.1"/>
</dbReference>
<proteinExistence type="predicted"/>
<evidence type="ECO:0008006" key="3">
    <source>
        <dbReference type="Google" id="ProtNLM"/>
    </source>
</evidence>
<dbReference type="Proteomes" id="UP001595596">
    <property type="component" value="Unassembled WGS sequence"/>
</dbReference>
<name>A0ABV7S3B5_9RHOB</name>
<evidence type="ECO:0000313" key="2">
    <source>
        <dbReference type="Proteomes" id="UP001595596"/>
    </source>
</evidence>
<protein>
    <recommendedName>
        <fullName evidence="3">Glyceraldehyde-3-phosphate dehydrogenase</fullName>
    </recommendedName>
</protein>
<sequence length="47" mass="5338">MTNQIAIVLGLLILGLFVADALFLHWGMPLFLGKQFAGLIEYLSFWR</sequence>
<reference evidence="2" key="1">
    <citation type="journal article" date="2019" name="Int. J. Syst. Evol. Microbiol.">
        <title>The Global Catalogue of Microorganisms (GCM) 10K type strain sequencing project: providing services to taxonomists for standard genome sequencing and annotation.</title>
        <authorList>
            <consortium name="The Broad Institute Genomics Platform"/>
            <consortium name="The Broad Institute Genome Sequencing Center for Infectious Disease"/>
            <person name="Wu L."/>
            <person name="Ma J."/>
        </authorList>
    </citation>
    <scope>NUCLEOTIDE SEQUENCE [LARGE SCALE GENOMIC DNA]</scope>
    <source>
        <strain evidence="2">VKM B-3226</strain>
    </source>
</reference>
<organism evidence="1 2">
    <name type="scientific">Paracoccus simplex</name>
    <dbReference type="NCBI Taxonomy" id="2086346"/>
    <lineage>
        <taxon>Bacteria</taxon>
        <taxon>Pseudomonadati</taxon>
        <taxon>Pseudomonadota</taxon>
        <taxon>Alphaproteobacteria</taxon>
        <taxon>Rhodobacterales</taxon>
        <taxon>Paracoccaceae</taxon>
        <taxon>Paracoccus</taxon>
    </lineage>
</organism>
<accession>A0ABV7S3B5</accession>
<comment type="caution">
    <text evidence="1">The sequence shown here is derived from an EMBL/GenBank/DDBJ whole genome shotgun (WGS) entry which is preliminary data.</text>
</comment>
<keyword evidence="2" id="KW-1185">Reference proteome</keyword>